<dbReference type="InterPro" id="IPR046723">
    <property type="entry name" value="DUF6615"/>
</dbReference>
<dbReference type="EMBL" id="CP000155">
    <property type="protein sequence ID" value="ABC28203.1"/>
    <property type="molecule type" value="Genomic_DNA"/>
</dbReference>
<dbReference type="AlphaFoldDB" id="Q2SMC1"/>
<proteinExistence type="predicted"/>
<protein>
    <submittedName>
        <fullName evidence="2">Uncharacterized protein</fullName>
    </submittedName>
</protein>
<evidence type="ECO:0000313" key="3">
    <source>
        <dbReference type="Proteomes" id="UP000000238"/>
    </source>
</evidence>
<organism evidence="2 3">
    <name type="scientific">Hahella chejuensis (strain KCTC 2396)</name>
    <dbReference type="NCBI Taxonomy" id="349521"/>
    <lineage>
        <taxon>Bacteria</taxon>
        <taxon>Pseudomonadati</taxon>
        <taxon>Pseudomonadota</taxon>
        <taxon>Gammaproteobacteria</taxon>
        <taxon>Oceanospirillales</taxon>
        <taxon>Hahellaceae</taxon>
        <taxon>Hahella</taxon>
    </lineage>
</organism>
<feature type="coiled-coil region" evidence="1">
    <location>
        <begin position="115"/>
        <end position="142"/>
    </location>
</feature>
<accession>Q2SMC1</accession>
<keyword evidence="1" id="KW-0175">Coiled coil</keyword>
<dbReference type="HOGENOM" id="CLU_1022190_0_0_6"/>
<dbReference type="RefSeq" id="WP_011395276.1">
    <property type="nucleotide sequence ID" value="NC_007645.1"/>
</dbReference>
<dbReference type="Proteomes" id="UP000000238">
    <property type="component" value="Chromosome"/>
</dbReference>
<keyword evidence="3" id="KW-1185">Reference proteome</keyword>
<reference evidence="2 3" key="1">
    <citation type="journal article" date="2005" name="Nucleic Acids Res.">
        <title>Genomic blueprint of Hahella chejuensis, a marine microbe producing an algicidal agent.</title>
        <authorList>
            <person name="Jeong H."/>
            <person name="Yim J.H."/>
            <person name="Lee C."/>
            <person name="Choi S.-H."/>
            <person name="Park Y.K."/>
            <person name="Yoon S.H."/>
            <person name="Hur C.-G."/>
            <person name="Kang H.-Y."/>
            <person name="Kim D."/>
            <person name="Lee H.H."/>
            <person name="Park K.H."/>
            <person name="Park S.-H."/>
            <person name="Park H.-S."/>
            <person name="Lee H.K."/>
            <person name="Oh T.K."/>
            <person name="Kim J.F."/>
        </authorList>
    </citation>
    <scope>NUCLEOTIDE SEQUENCE [LARGE SCALE GENOMIC DNA]</scope>
    <source>
        <strain evidence="2 3">KCTC 2396</strain>
    </source>
</reference>
<sequence>MNGNKLLCDISRSAFEEINKLLSLDQELAQDLRASATTSRQFIREECITALMAARLVRDYKAQVKIVLFTGNEEKKCGADWYWRFERENGAIHACVQAKRVGRNYFDQPDSKGSVIFTNEQLEKLNTNLDKYQAKIKQLDAWVATFARANLSPPCGYEELNLCPLHMHCGECNDIGYEGDNRFSSLWIAKAEKILKRINGKSITMRINNIVEQSIRLDCLLPCIGDESSEHGPASKGFVLSKLSQTFDDCVEVIQKDKKLSDSFEGAMLIKI</sequence>
<evidence type="ECO:0000256" key="1">
    <source>
        <dbReference type="SAM" id="Coils"/>
    </source>
</evidence>
<gene>
    <name evidence="2" type="ordered locus">HCH_01336</name>
</gene>
<name>Q2SMC1_HAHCH</name>
<dbReference type="Pfam" id="PF20320">
    <property type="entry name" value="DUF6615"/>
    <property type="match status" value="1"/>
</dbReference>
<dbReference type="KEGG" id="hch:HCH_01336"/>
<evidence type="ECO:0000313" key="2">
    <source>
        <dbReference type="EMBL" id="ABC28203.1"/>
    </source>
</evidence>